<evidence type="ECO:0000313" key="10">
    <source>
        <dbReference type="Proteomes" id="UP000280307"/>
    </source>
</evidence>
<protein>
    <submittedName>
        <fullName evidence="9">MFS transporter</fullName>
    </submittedName>
</protein>
<feature type="transmembrane region" description="Helical" evidence="7">
    <location>
        <begin position="201"/>
        <end position="227"/>
    </location>
</feature>
<proteinExistence type="inferred from homology"/>
<evidence type="ECO:0000256" key="7">
    <source>
        <dbReference type="SAM" id="Phobius"/>
    </source>
</evidence>
<feature type="transmembrane region" description="Helical" evidence="7">
    <location>
        <begin position="98"/>
        <end position="120"/>
    </location>
</feature>
<evidence type="ECO:0000256" key="3">
    <source>
        <dbReference type="ARBA" id="ARBA00022448"/>
    </source>
</evidence>
<feature type="transmembrane region" description="Helical" evidence="7">
    <location>
        <begin position="132"/>
        <end position="151"/>
    </location>
</feature>
<organism evidence="9 10">
    <name type="scientific">Candidatus Viridilinea halotolerans</name>
    <dbReference type="NCBI Taxonomy" id="2491704"/>
    <lineage>
        <taxon>Bacteria</taxon>
        <taxon>Bacillati</taxon>
        <taxon>Chloroflexota</taxon>
        <taxon>Chloroflexia</taxon>
        <taxon>Chloroflexales</taxon>
        <taxon>Chloroflexineae</taxon>
        <taxon>Oscillochloridaceae</taxon>
        <taxon>Candidatus Viridilinea</taxon>
    </lineage>
</organism>
<comment type="similarity">
    <text evidence="2">Belongs to the major facilitator superfamily.</text>
</comment>
<dbReference type="Pfam" id="PF07690">
    <property type="entry name" value="MFS_1"/>
    <property type="match status" value="1"/>
</dbReference>
<sequence length="350" mass="35212">MPRLQRTGTLVLMCAVYFAAGLTLAAIGPNLNAFAANIAQDVATVGAIFVSFSLGTVVVQLVAPQLSSRYGQRVLLALGALCMGCGILGESLSRSLNMLLSTALVGGLGFGAILAAGSVLIPRLFAPRGAAAFNLVNLFFGLGSIIGPLLAGWNQARGGSSLLALWVGAALLLLLLPLISRAADVPPPQHGAGNATGRPPWGLVVLLGLMLLCYSGTEIAIGGWTAVYLELGAAMTPEYAAFAVSGFWLALTIGRGVGAGLGLRLNALQLLGLAGSILLCGALLLVTSVGDAQRSVVALLIMGLAGGPIFPTIMALVATATRGRGTATSLALGIGNWGGALIPPALGLVL</sequence>
<accession>A0A426U972</accession>
<feature type="domain" description="Major facilitator superfamily (MFS) profile" evidence="8">
    <location>
        <begin position="9"/>
        <end position="350"/>
    </location>
</feature>
<feature type="transmembrane region" description="Helical" evidence="7">
    <location>
        <begin position="270"/>
        <end position="290"/>
    </location>
</feature>
<feature type="transmembrane region" description="Helical" evidence="7">
    <location>
        <begin position="74"/>
        <end position="92"/>
    </location>
</feature>
<feature type="transmembrane region" description="Helical" evidence="7">
    <location>
        <begin position="163"/>
        <end position="180"/>
    </location>
</feature>
<reference evidence="9 10" key="1">
    <citation type="submission" date="2018-12" db="EMBL/GenBank/DDBJ databases">
        <title>Genome Sequence of Candidatus Viridilinea halotolerans isolated from saline sulfide-rich spring.</title>
        <authorList>
            <person name="Grouzdev D.S."/>
            <person name="Burganskaya E.I."/>
            <person name="Krutkina M.S."/>
            <person name="Sukhacheva M.V."/>
            <person name="Gorlenko V.M."/>
        </authorList>
    </citation>
    <scope>NUCLEOTIDE SEQUENCE [LARGE SCALE GENOMIC DNA]</scope>
    <source>
        <strain evidence="9">Chok-6</strain>
    </source>
</reference>
<evidence type="ECO:0000256" key="6">
    <source>
        <dbReference type="ARBA" id="ARBA00023136"/>
    </source>
</evidence>
<dbReference type="InterPro" id="IPR036259">
    <property type="entry name" value="MFS_trans_sf"/>
</dbReference>
<dbReference type="Proteomes" id="UP000280307">
    <property type="component" value="Unassembled WGS sequence"/>
</dbReference>
<feature type="transmembrane region" description="Helical" evidence="7">
    <location>
        <begin position="296"/>
        <end position="318"/>
    </location>
</feature>
<dbReference type="InterPro" id="IPR051788">
    <property type="entry name" value="MFS_Transporter"/>
</dbReference>
<keyword evidence="6 7" id="KW-0472">Membrane</keyword>
<feature type="transmembrane region" description="Helical" evidence="7">
    <location>
        <begin position="41"/>
        <end position="62"/>
    </location>
</feature>
<dbReference type="PANTHER" id="PTHR23514">
    <property type="entry name" value="BYPASS OF STOP CODON PROTEIN 6"/>
    <property type="match status" value="1"/>
</dbReference>
<feature type="non-terminal residue" evidence="9">
    <location>
        <position position="350"/>
    </location>
</feature>
<dbReference type="Gene3D" id="1.20.1250.20">
    <property type="entry name" value="MFS general substrate transporter like domains"/>
    <property type="match status" value="2"/>
</dbReference>
<dbReference type="InterPro" id="IPR011701">
    <property type="entry name" value="MFS"/>
</dbReference>
<dbReference type="PROSITE" id="PS50850">
    <property type="entry name" value="MFS"/>
    <property type="match status" value="1"/>
</dbReference>
<evidence type="ECO:0000256" key="2">
    <source>
        <dbReference type="ARBA" id="ARBA00008335"/>
    </source>
</evidence>
<evidence type="ECO:0000256" key="4">
    <source>
        <dbReference type="ARBA" id="ARBA00022692"/>
    </source>
</evidence>
<dbReference type="GO" id="GO:0005886">
    <property type="term" value="C:plasma membrane"/>
    <property type="evidence" value="ECO:0007669"/>
    <property type="project" value="UniProtKB-SubCell"/>
</dbReference>
<gene>
    <name evidence="9" type="ORF">EI684_02290</name>
</gene>
<feature type="transmembrane region" description="Helical" evidence="7">
    <location>
        <begin position="239"/>
        <end position="258"/>
    </location>
</feature>
<dbReference type="EMBL" id="RSAS01000092">
    <property type="protein sequence ID" value="RRR76870.1"/>
    <property type="molecule type" value="Genomic_DNA"/>
</dbReference>
<evidence type="ECO:0000259" key="8">
    <source>
        <dbReference type="PROSITE" id="PS50850"/>
    </source>
</evidence>
<feature type="transmembrane region" description="Helical" evidence="7">
    <location>
        <begin position="330"/>
        <end position="349"/>
    </location>
</feature>
<dbReference type="SUPFAM" id="SSF103473">
    <property type="entry name" value="MFS general substrate transporter"/>
    <property type="match status" value="1"/>
</dbReference>
<keyword evidence="5 7" id="KW-1133">Transmembrane helix</keyword>
<dbReference type="PANTHER" id="PTHR23514:SF3">
    <property type="entry name" value="BYPASS OF STOP CODON PROTEIN 6"/>
    <property type="match status" value="1"/>
</dbReference>
<dbReference type="GO" id="GO:0022857">
    <property type="term" value="F:transmembrane transporter activity"/>
    <property type="evidence" value="ECO:0007669"/>
    <property type="project" value="InterPro"/>
</dbReference>
<evidence type="ECO:0000256" key="5">
    <source>
        <dbReference type="ARBA" id="ARBA00022989"/>
    </source>
</evidence>
<dbReference type="InterPro" id="IPR020846">
    <property type="entry name" value="MFS_dom"/>
</dbReference>
<evidence type="ECO:0000256" key="1">
    <source>
        <dbReference type="ARBA" id="ARBA00004651"/>
    </source>
</evidence>
<name>A0A426U972_9CHLR</name>
<comment type="caution">
    <text evidence="9">The sequence shown here is derived from an EMBL/GenBank/DDBJ whole genome shotgun (WGS) entry which is preliminary data.</text>
</comment>
<dbReference type="AlphaFoldDB" id="A0A426U972"/>
<keyword evidence="3" id="KW-0813">Transport</keyword>
<comment type="subcellular location">
    <subcellularLocation>
        <location evidence="1">Cell membrane</location>
        <topology evidence="1">Multi-pass membrane protein</topology>
    </subcellularLocation>
</comment>
<keyword evidence="4 7" id="KW-0812">Transmembrane</keyword>
<evidence type="ECO:0000313" key="9">
    <source>
        <dbReference type="EMBL" id="RRR76870.1"/>
    </source>
</evidence>